<dbReference type="AlphaFoldDB" id="A0AAN8RDC1"/>
<evidence type="ECO:0000313" key="1">
    <source>
        <dbReference type="EMBL" id="KAK6344772.1"/>
    </source>
</evidence>
<reference evidence="1 2" key="1">
    <citation type="submission" date="2019-10" db="EMBL/GenBank/DDBJ databases">
        <authorList>
            <person name="Palmer J.M."/>
        </authorList>
    </citation>
    <scope>NUCLEOTIDE SEQUENCE [LARGE SCALE GENOMIC DNA]</scope>
    <source>
        <strain evidence="1 2">TWF718</strain>
    </source>
</reference>
<dbReference type="Proteomes" id="UP001313282">
    <property type="component" value="Unassembled WGS sequence"/>
</dbReference>
<proteinExistence type="predicted"/>
<name>A0AAN8RDC1_9PEZI</name>
<accession>A0AAN8RDC1</accession>
<comment type="caution">
    <text evidence="1">The sequence shown here is derived from an EMBL/GenBank/DDBJ whole genome shotgun (WGS) entry which is preliminary data.</text>
</comment>
<protein>
    <submittedName>
        <fullName evidence="1">Uncharacterized protein</fullName>
    </submittedName>
</protein>
<keyword evidence="2" id="KW-1185">Reference proteome</keyword>
<organism evidence="1 2">
    <name type="scientific">Orbilia javanica</name>
    <dbReference type="NCBI Taxonomy" id="47235"/>
    <lineage>
        <taxon>Eukaryota</taxon>
        <taxon>Fungi</taxon>
        <taxon>Dikarya</taxon>
        <taxon>Ascomycota</taxon>
        <taxon>Pezizomycotina</taxon>
        <taxon>Orbiliomycetes</taxon>
        <taxon>Orbiliales</taxon>
        <taxon>Orbiliaceae</taxon>
        <taxon>Orbilia</taxon>
    </lineage>
</organism>
<evidence type="ECO:0000313" key="2">
    <source>
        <dbReference type="Proteomes" id="UP001313282"/>
    </source>
</evidence>
<dbReference type="EMBL" id="JAVHNR010000004">
    <property type="protein sequence ID" value="KAK6344772.1"/>
    <property type="molecule type" value="Genomic_DNA"/>
</dbReference>
<gene>
    <name evidence="1" type="ORF">TWF718_006729</name>
</gene>
<sequence>MPRPGEDQRLLDVPGRISALQQASAFFEEKVYRVGFLDSLQAFSRATGIDISEDYQVGLAAATANSPAYNYVHVYCQKPPPDQVTAVTGWEKGEENGQPTGFWSFTPTPVSGFTNHPDDFDPIQVFFDVAEGVELEALVGRCMWMRAGAQKSSQLTQGLIIRAGGSRWGLTVGHGFNDQAPTSIENAVKFCGLSPPTVPHGQPQDCAQCRTNKCNSTCKTLPVNTRVTIASGANNIVTFNPEVQSLDWIDFGIYNIPMNNAVRINILNVSEVIQLTGQLATNDATAYDELAGPTHGILSVATDIMDYDYLQYLMALRPTGVYLFKRGKKTGWTFAKVLTVIKNQIRAQCIGVNTGKGDCGAIWWVIDAFSRTASPVGYHRARNDDKVHIIVTHGEA</sequence>